<dbReference type="InterPro" id="IPR006638">
    <property type="entry name" value="Elp3/MiaA/NifB-like_rSAM"/>
</dbReference>
<dbReference type="InterPro" id="IPR023404">
    <property type="entry name" value="rSAM_horseshoe"/>
</dbReference>
<evidence type="ECO:0000256" key="4">
    <source>
        <dbReference type="ARBA" id="ARBA00023004"/>
    </source>
</evidence>
<evidence type="ECO:0000256" key="1">
    <source>
        <dbReference type="ARBA" id="ARBA00001966"/>
    </source>
</evidence>
<name>A0A840SB51_9BURK</name>
<keyword evidence="9" id="KW-1185">Reference proteome</keyword>
<dbReference type="GO" id="GO:0031419">
    <property type="term" value="F:cobalamin binding"/>
    <property type="evidence" value="ECO:0007669"/>
    <property type="project" value="InterPro"/>
</dbReference>
<dbReference type="PANTHER" id="PTHR43409">
    <property type="entry name" value="ANAEROBIC MAGNESIUM-PROTOPORPHYRIN IX MONOMETHYL ESTER CYCLASE-RELATED"/>
    <property type="match status" value="1"/>
</dbReference>
<proteinExistence type="predicted"/>
<dbReference type="InterPro" id="IPR007197">
    <property type="entry name" value="rSAM"/>
</dbReference>
<dbReference type="EMBL" id="JACHHO010000006">
    <property type="protein sequence ID" value="MBB5206014.1"/>
    <property type="molecule type" value="Genomic_DNA"/>
</dbReference>
<dbReference type="InterPro" id="IPR051198">
    <property type="entry name" value="BchE-like"/>
</dbReference>
<dbReference type="GO" id="GO:0051536">
    <property type="term" value="F:iron-sulfur cluster binding"/>
    <property type="evidence" value="ECO:0007669"/>
    <property type="project" value="UniProtKB-KW"/>
</dbReference>
<feature type="domain" description="Radical SAM core" evidence="7">
    <location>
        <begin position="355"/>
        <end position="573"/>
    </location>
</feature>
<evidence type="ECO:0000256" key="2">
    <source>
        <dbReference type="ARBA" id="ARBA00022691"/>
    </source>
</evidence>
<dbReference type="InterPro" id="IPR036724">
    <property type="entry name" value="Cobalamin-bd_sf"/>
</dbReference>
<dbReference type="GO" id="GO:0005829">
    <property type="term" value="C:cytosol"/>
    <property type="evidence" value="ECO:0007669"/>
    <property type="project" value="TreeGrafter"/>
</dbReference>
<dbReference type="Gene3D" id="3.80.30.20">
    <property type="entry name" value="tm_1862 like domain"/>
    <property type="match status" value="1"/>
</dbReference>
<reference evidence="8 9" key="1">
    <citation type="submission" date="2020-08" db="EMBL/GenBank/DDBJ databases">
        <title>Genomic Encyclopedia of Type Strains, Phase IV (KMG-IV): sequencing the most valuable type-strain genomes for metagenomic binning, comparative biology and taxonomic classification.</title>
        <authorList>
            <person name="Goeker M."/>
        </authorList>
    </citation>
    <scope>NUCLEOTIDE SEQUENCE [LARGE SCALE GENOMIC DNA]</scope>
    <source>
        <strain evidence="8 9">DSM 23958</strain>
    </source>
</reference>
<keyword evidence="4" id="KW-0408">Iron</keyword>
<dbReference type="Proteomes" id="UP000554837">
    <property type="component" value="Unassembled WGS sequence"/>
</dbReference>
<dbReference type="Gene3D" id="3.40.50.280">
    <property type="entry name" value="Cobalamin-binding domain"/>
    <property type="match status" value="1"/>
</dbReference>
<evidence type="ECO:0000259" key="7">
    <source>
        <dbReference type="PROSITE" id="PS51918"/>
    </source>
</evidence>
<protein>
    <submittedName>
        <fullName evidence="8">Radical SAM superfamily enzyme YgiQ (UPF0313 family)</fullName>
    </submittedName>
</protein>
<evidence type="ECO:0000313" key="9">
    <source>
        <dbReference type="Proteomes" id="UP000554837"/>
    </source>
</evidence>
<dbReference type="InterPro" id="IPR058240">
    <property type="entry name" value="rSAM_sf"/>
</dbReference>
<keyword evidence="2" id="KW-0949">S-adenosyl-L-methionine</keyword>
<dbReference type="PANTHER" id="PTHR43409:SF7">
    <property type="entry name" value="BLL1977 PROTEIN"/>
    <property type="match status" value="1"/>
</dbReference>
<dbReference type="SUPFAM" id="SSF102114">
    <property type="entry name" value="Radical SAM enzymes"/>
    <property type="match status" value="1"/>
</dbReference>
<organism evidence="8 9">
    <name type="scientific">Inhella inkyongensis</name>
    <dbReference type="NCBI Taxonomy" id="392593"/>
    <lineage>
        <taxon>Bacteria</taxon>
        <taxon>Pseudomonadati</taxon>
        <taxon>Pseudomonadota</taxon>
        <taxon>Betaproteobacteria</taxon>
        <taxon>Burkholderiales</taxon>
        <taxon>Sphaerotilaceae</taxon>
        <taxon>Inhella</taxon>
    </lineage>
</organism>
<accession>A0A840SB51</accession>
<feature type="domain" description="B12-binding" evidence="6">
    <location>
        <begin position="135"/>
        <end position="299"/>
    </location>
</feature>
<dbReference type="Pfam" id="PF04055">
    <property type="entry name" value="Radical_SAM"/>
    <property type="match status" value="1"/>
</dbReference>
<dbReference type="PROSITE" id="PS51332">
    <property type="entry name" value="B12_BINDING"/>
    <property type="match status" value="1"/>
</dbReference>
<dbReference type="GO" id="GO:0003824">
    <property type="term" value="F:catalytic activity"/>
    <property type="evidence" value="ECO:0007669"/>
    <property type="project" value="InterPro"/>
</dbReference>
<sequence>MTPGFRVLSLIPPMTQLNTPYPATAYLTGFLRRQGVDASQADLALGLVLRLFSTEGLTALREAAARVPNPGPALQFHLVEADRIAQVTPRVLAFLQGRDPTLAHRINGRAYLPEGPRFAPVDVGIPGQEDEPDPLSWAFGTLGAQDRARHLATLFLNDLADAVREALDPRFEFVRYAESLAMSQPSFEPLAQALAAPATVVDQMLEQLALAAVADKDPQLVLISCPFPGSVYGAFRMAQALKRAHPKLPIALGGGYVNTELRELAEPRVFDFFDFVTLDAGERVLLALIEHLQGKRSKSRLVRSFLREEGAVRYIAGLGEAEVPFDEVGTPTWEGLPLNQYLSLLDMLNPMHRLWSDGRWNKLTVALGCYWKKCSFCDVGLDYIGRYEATTAEVLADRIEAIVAETGQTGFHFVDEAAPPKVLKALADEIVRRRLSISWWGNVRFEKTFTPALAERLAESGCIAISGGLEVASDRLLKLMNKGVSVEQVARVTKAFADQGVLVHAYLMYGFPTQTAQDTVDALEYVRQLFEEGCIHSGFFHRFACTVHSPVGQNPEQFGVQLIPLPAGNFSKNDIGFIDPTGTDHDRLGLGLKRALYNFMHGVGLDWDTRRWFEEIRVPKPTVKRGAIARALQQG</sequence>
<evidence type="ECO:0000259" key="6">
    <source>
        <dbReference type="PROSITE" id="PS51332"/>
    </source>
</evidence>
<dbReference type="SUPFAM" id="SSF52242">
    <property type="entry name" value="Cobalamin (vitamin B12)-binding domain"/>
    <property type="match status" value="1"/>
</dbReference>
<gene>
    <name evidence="8" type="ORF">HNQ51_003345</name>
</gene>
<evidence type="ECO:0000256" key="3">
    <source>
        <dbReference type="ARBA" id="ARBA00022723"/>
    </source>
</evidence>
<dbReference type="AlphaFoldDB" id="A0A840SB51"/>
<dbReference type="InterPro" id="IPR006158">
    <property type="entry name" value="Cobalamin-bd"/>
</dbReference>
<keyword evidence="3" id="KW-0479">Metal-binding</keyword>
<comment type="cofactor">
    <cofactor evidence="1">
        <name>[4Fe-4S] cluster</name>
        <dbReference type="ChEBI" id="CHEBI:49883"/>
    </cofactor>
</comment>
<dbReference type="SMART" id="SM00729">
    <property type="entry name" value="Elp3"/>
    <property type="match status" value="1"/>
</dbReference>
<evidence type="ECO:0000313" key="8">
    <source>
        <dbReference type="EMBL" id="MBB5206014.1"/>
    </source>
</evidence>
<dbReference type="GO" id="GO:0046872">
    <property type="term" value="F:metal ion binding"/>
    <property type="evidence" value="ECO:0007669"/>
    <property type="project" value="UniProtKB-KW"/>
</dbReference>
<dbReference type="SFLD" id="SFLDS00029">
    <property type="entry name" value="Radical_SAM"/>
    <property type="match status" value="1"/>
</dbReference>
<evidence type="ECO:0000256" key="5">
    <source>
        <dbReference type="ARBA" id="ARBA00023014"/>
    </source>
</evidence>
<comment type="caution">
    <text evidence="8">The sequence shown here is derived from an EMBL/GenBank/DDBJ whole genome shotgun (WGS) entry which is preliminary data.</text>
</comment>
<dbReference type="SFLD" id="SFLDG01082">
    <property type="entry name" value="B12-binding_domain_containing"/>
    <property type="match status" value="1"/>
</dbReference>
<keyword evidence="5" id="KW-0411">Iron-sulfur</keyword>
<dbReference type="PROSITE" id="PS51918">
    <property type="entry name" value="RADICAL_SAM"/>
    <property type="match status" value="1"/>
</dbReference>